<dbReference type="Pfam" id="PF08242">
    <property type="entry name" value="Methyltransf_12"/>
    <property type="match status" value="1"/>
</dbReference>
<dbReference type="Gene3D" id="3.40.50.150">
    <property type="entry name" value="Vaccinia Virus protein VP39"/>
    <property type="match status" value="1"/>
</dbReference>
<dbReference type="AlphaFoldDB" id="A0A1I4BCP4"/>
<dbReference type="CDD" id="cd02440">
    <property type="entry name" value="AdoMet_MTases"/>
    <property type="match status" value="1"/>
</dbReference>
<dbReference type="SUPFAM" id="SSF53335">
    <property type="entry name" value="S-adenosyl-L-methionine-dependent methyltransferases"/>
    <property type="match status" value="1"/>
</dbReference>
<name>A0A1I4BCP4_9HYPH</name>
<dbReference type="InterPro" id="IPR013217">
    <property type="entry name" value="Methyltransf_12"/>
</dbReference>
<dbReference type="InterPro" id="IPR029063">
    <property type="entry name" value="SAM-dependent_MTases_sf"/>
</dbReference>
<protein>
    <submittedName>
        <fullName evidence="2">Methyltransferase domain-containing protein</fullName>
    </submittedName>
</protein>
<dbReference type="PANTHER" id="PTHR43861:SF1">
    <property type="entry name" value="TRANS-ACONITATE 2-METHYLTRANSFERASE"/>
    <property type="match status" value="1"/>
</dbReference>
<accession>A0A1I4BCP4</accession>
<keyword evidence="2" id="KW-0489">Methyltransferase</keyword>
<dbReference type="EMBL" id="FOSN01000014">
    <property type="protein sequence ID" value="SFK66564.1"/>
    <property type="molecule type" value="Genomic_DNA"/>
</dbReference>
<feature type="domain" description="Methyltransferase type 12" evidence="1">
    <location>
        <begin position="50"/>
        <end position="148"/>
    </location>
</feature>
<dbReference type="RefSeq" id="WP_091684919.1">
    <property type="nucleotide sequence ID" value="NZ_FOSN01000014.1"/>
</dbReference>
<evidence type="ECO:0000313" key="3">
    <source>
        <dbReference type="Proteomes" id="UP000198755"/>
    </source>
</evidence>
<keyword evidence="3" id="KW-1185">Reference proteome</keyword>
<reference evidence="2 3" key="1">
    <citation type="submission" date="2016-10" db="EMBL/GenBank/DDBJ databases">
        <authorList>
            <person name="de Groot N.N."/>
        </authorList>
    </citation>
    <scope>NUCLEOTIDE SEQUENCE [LARGE SCALE GENOMIC DNA]</scope>
    <source>
        <strain evidence="2 3">NE2</strain>
    </source>
</reference>
<dbReference type="OrthoDB" id="552816at2"/>
<dbReference type="GO" id="GO:0008168">
    <property type="term" value="F:methyltransferase activity"/>
    <property type="evidence" value="ECO:0007669"/>
    <property type="project" value="UniProtKB-KW"/>
</dbReference>
<dbReference type="Proteomes" id="UP000198755">
    <property type="component" value="Unassembled WGS sequence"/>
</dbReference>
<keyword evidence="2" id="KW-0808">Transferase</keyword>
<proteinExistence type="predicted"/>
<evidence type="ECO:0000259" key="1">
    <source>
        <dbReference type="Pfam" id="PF08242"/>
    </source>
</evidence>
<gene>
    <name evidence="2" type="ORF">SAMN05444581_11451</name>
</gene>
<dbReference type="PANTHER" id="PTHR43861">
    <property type="entry name" value="TRANS-ACONITATE 2-METHYLTRANSFERASE-RELATED"/>
    <property type="match status" value="1"/>
</dbReference>
<dbReference type="GO" id="GO:0032259">
    <property type="term" value="P:methylation"/>
    <property type="evidence" value="ECO:0007669"/>
    <property type="project" value="UniProtKB-KW"/>
</dbReference>
<evidence type="ECO:0000313" key="2">
    <source>
        <dbReference type="EMBL" id="SFK66564.1"/>
    </source>
</evidence>
<organism evidence="2 3">
    <name type="scientific">Methylocapsa palsarum</name>
    <dbReference type="NCBI Taxonomy" id="1612308"/>
    <lineage>
        <taxon>Bacteria</taxon>
        <taxon>Pseudomonadati</taxon>
        <taxon>Pseudomonadota</taxon>
        <taxon>Alphaproteobacteria</taxon>
        <taxon>Hyphomicrobiales</taxon>
        <taxon>Beijerinckiaceae</taxon>
        <taxon>Methylocapsa</taxon>
    </lineage>
</organism>
<dbReference type="STRING" id="1612308.SAMN05444581_11451"/>
<sequence>MSKQQSSDFFDSWRTYRKVVDANYMYHAQFRSQIEALLLSEFSDHPFSLLDLGCGDAAILAPVLAAAAVSYYEGVDLSETALELAAQNLKILSCPVLLKHRDLLAALNDGDRQFDVIQSSFAVHHLTTDLKREFFAAAANRLSDRGILLLTDVVREEDESLPVYYQRYCDWLRRDWSELSTQECDAVCDHLTHYDHPETRSRLEEQARSAGFTDVAELARFGWHSMFRFGRNRASL</sequence>